<feature type="region of interest" description="Disordered" evidence="1">
    <location>
        <begin position="41"/>
        <end position="60"/>
    </location>
</feature>
<comment type="caution">
    <text evidence="2">The sequence shown here is derived from an EMBL/GenBank/DDBJ whole genome shotgun (WGS) entry which is preliminary data.</text>
</comment>
<dbReference type="Proteomes" id="UP001375743">
    <property type="component" value="Unassembled WGS sequence"/>
</dbReference>
<evidence type="ECO:0000256" key="1">
    <source>
        <dbReference type="SAM" id="MobiDB-lite"/>
    </source>
</evidence>
<proteinExistence type="predicted"/>
<evidence type="ECO:0000313" key="3">
    <source>
        <dbReference type="Proteomes" id="UP001375743"/>
    </source>
</evidence>
<dbReference type="EMBL" id="JBBLZC010000057">
    <property type="protein sequence ID" value="MEK0086178.1"/>
    <property type="molecule type" value="Genomic_DNA"/>
</dbReference>
<reference evidence="2 3" key="1">
    <citation type="submission" date="2024-01" db="EMBL/GenBank/DDBJ databases">
        <title>Multi-omics insights into the function and evolution of sodium benzoate biodegradation pathways in Benzoatithermus flavus gen. nov., sp. nov. from hot spring.</title>
        <authorList>
            <person name="Hu C.-J."/>
            <person name="Li W.-J."/>
        </authorList>
    </citation>
    <scope>NUCLEOTIDE SEQUENCE [LARGE SCALE GENOMIC DNA]</scope>
    <source>
        <strain evidence="2 3">SYSU G07066</strain>
    </source>
</reference>
<gene>
    <name evidence="2" type="ORF">U1T56_23795</name>
</gene>
<sequence>GDSRAAAEPIDGRFETAVGRRCGPGCGVAAVELATLARGDRLDHRRRPGPIGHVPATEAEARSCAGLAAPAAAA</sequence>
<keyword evidence="3" id="KW-1185">Reference proteome</keyword>
<organism evidence="2 3">
    <name type="scientific">Benzoatithermus flavus</name>
    <dbReference type="NCBI Taxonomy" id="3108223"/>
    <lineage>
        <taxon>Bacteria</taxon>
        <taxon>Pseudomonadati</taxon>
        <taxon>Pseudomonadota</taxon>
        <taxon>Alphaproteobacteria</taxon>
        <taxon>Geminicoccales</taxon>
        <taxon>Geminicoccaceae</taxon>
        <taxon>Benzoatithermus</taxon>
    </lineage>
</organism>
<protein>
    <submittedName>
        <fullName evidence="2">IS3 family transposase</fullName>
    </submittedName>
</protein>
<accession>A0ABU8Y0B8</accession>
<name>A0ABU8Y0B8_9PROT</name>
<feature type="non-terminal residue" evidence="2">
    <location>
        <position position="1"/>
    </location>
</feature>
<evidence type="ECO:0000313" key="2">
    <source>
        <dbReference type="EMBL" id="MEK0086178.1"/>
    </source>
</evidence>